<keyword evidence="10" id="KW-1133">Transmembrane helix</keyword>
<comment type="subcellular location">
    <subcellularLocation>
        <location evidence="2">Cell membrane</location>
        <topology evidence="2">Multi-pass membrane protein</topology>
    </subcellularLocation>
</comment>
<dbReference type="InterPro" id="IPR003594">
    <property type="entry name" value="HATPase_dom"/>
</dbReference>
<evidence type="ECO:0000256" key="7">
    <source>
        <dbReference type="ARBA" id="ARBA00022741"/>
    </source>
</evidence>
<organism evidence="13 14">
    <name type="scientific">Starkeya nomas</name>
    <dbReference type="NCBI Taxonomy" id="2666134"/>
    <lineage>
        <taxon>Bacteria</taxon>
        <taxon>Pseudomonadati</taxon>
        <taxon>Pseudomonadota</taxon>
        <taxon>Alphaproteobacteria</taxon>
        <taxon>Hyphomicrobiales</taxon>
        <taxon>Xanthobacteraceae</taxon>
        <taxon>Starkeya</taxon>
    </lineage>
</organism>
<dbReference type="EC" id="2.7.13.3" evidence="3"/>
<dbReference type="Pfam" id="PF00512">
    <property type="entry name" value="HisKA"/>
    <property type="match status" value="1"/>
</dbReference>
<evidence type="ECO:0000256" key="4">
    <source>
        <dbReference type="ARBA" id="ARBA00022475"/>
    </source>
</evidence>
<feature type="domain" description="HAMP" evidence="12">
    <location>
        <begin position="159"/>
        <end position="211"/>
    </location>
</feature>
<name>A0A5S9N8A7_9HYPH</name>
<dbReference type="GO" id="GO:0005524">
    <property type="term" value="F:ATP binding"/>
    <property type="evidence" value="ECO:0007669"/>
    <property type="project" value="UniProtKB-KW"/>
</dbReference>
<evidence type="ECO:0000256" key="10">
    <source>
        <dbReference type="SAM" id="Phobius"/>
    </source>
</evidence>
<keyword evidence="7" id="KW-0547">Nucleotide-binding</keyword>
<dbReference type="GO" id="GO:0005886">
    <property type="term" value="C:plasma membrane"/>
    <property type="evidence" value="ECO:0007669"/>
    <property type="project" value="UniProtKB-SubCell"/>
</dbReference>
<sequence>MNTIRTKLTALLVASVLGVLVIATGLSFLMLSPPDFAKAEDATAVQLELLIDLAERNHEALVGNPNGRIADAPAGGQLFGPATDGINAALERRGRTQRVVVTDGPDAPWPVVSARLSDGHWLIMPLALPRPGPGGEWALVGWLVLVALGVTLVMVFAVRRLTEPLALLQRTAAAIDPNGALRLLPEKGPREVRAAARAINLLSTRLGQAMESRMRLVAAAGHDLRTPMTRMRLRAEFLPEEERSAFIEDLDELDRIADSAIRLVREEVEDGEGEPIRLDRLVADTVVELQAIGYAVELEDVAPVTIRGRPQALRRALRNLLINAATHGRQGTVQVAGGEGRARVEIEDSGPGIPENLLPRVFEPFFRVDPARGAPTPGAGLGLAIAEQIITRNGGTLSLQNMERGDAVLGLRQVLEFPAEPADMRDEPDAGAL</sequence>
<dbReference type="Pfam" id="PF02518">
    <property type="entry name" value="HATPase_c"/>
    <property type="match status" value="1"/>
</dbReference>
<keyword evidence="6 13" id="KW-0808">Transferase</keyword>
<keyword evidence="8 13" id="KW-0418">Kinase</keyword>
<feature type="domain" description="Histidine kinase" evidence="11">
    <location>
        <begin position="219"/>
        <end position="421"/>
    </location>
</feature>
<keyword evidence="4" id="KW-1003">Cell membrane</keyword>
<dbReference type="InterPro" id="IPR050980">
    <property type="entry name" value="2C_sensor_his_kinase"/>
</dbReference>
<comment type="catalytic activity">
    <reaction evidence="1">
        <text>ATP + protein L-histidine = ADP + protein N-phospho-L-histidine.</text>
        <dbReference type="EC" id="2.7.13.3"/>
    </reaction>
</comment>
<dbReference type="PRINTS" id="PR00344">
    <property type="entry name" value="BCTRLSENSOR"/>
</dbReference>
<dbReference type="Gene3D" id="1.10.287.130">
    <property type="match status" value="1"/>
</dbReference>
<reference evidence="13 14" key="1">
    <citation type="submission" date="2019-12" db="EMBL/GenBank/DDBJ databases">
        <authorList>
            <person name="Reyes-Prieto M."/>
        </authorList>
    </citation>
    <scope>NUCLEOTIDE SEQUENCE [LARGE SCALE GENOMIC DNA]</scope>
    <source>
        <strain evidence="13">HF14-78462</strain>
    </source>
</reference>
<evidence type="ECO:0000259" key="12">
    <source>
        <dbReference type="PROSITE" id="PS50885"/>
    </source>
</evidence>
<dbReference type="EMBL" id="CACSAS010000001">
    <property type="protein sequence ID" value="CAA0086232.1"/>
    <property type="molecule type" value="Genomic_DNA"/>
</dbReference>
<evidence type="ECO:0000313" key="13">
    <source>
        <dbReference type="EMBL" id="CAA0086232.1"/>
    </source>
</evidence>
<dbReference type="InterPro" id="IPR003660">
    <property type="entry name" value="HAMP_dom"/>
</dbReference>
<keyword evidence="10" id="KW-0812">Transmembrane</keyword>
<dbReference type="InterPro" id="IPR003661">
    <property type="entry name" value="HisK_dim/P_dom"/>
</dbReference>
<dbReference type="SUPFAM" id="SSF55874">
    <property type="entry name" value="ATPase domain of HSP90 chaperone/DNA topoisomerase II/histidine kinase"/>
    <property type="match status" value="1"/>
</dbReference>
<dbReference type="InterPro" id="IPR036097">
    <property type="entry name" value="HisK_dim/P_sf"/>
</dbReference>
<evidence type="ECO:0000256" key="5">
    <source>
        <dbReference type="ARBA" id="ARBA00022553"/>
    </source>
</evidence>
<dbReference type="CDD" id="cd00082">
    <property type="entry name" value="HisKA"/>
    <property type="match status" value="1"/>
</dbReference>
<dbReference type="PANTHER" id="PTHR44936:SF10">
    <property type="entry name" value="SENSOR PROTEIN RSTB"/>
    <property type="match status" value="1"/>
</dbReference>
<proteinExistence type="predicted"/>
<dbReference type="Gene3D" id="3.30.565.10">
    <property type="entry name" value="Histidine kinase-like ATPase, C-terminal domain"/>
    <property type="match status" value="1"/>
</dbReference>
<dbReference type="RefSeq" id="WP_159597579.1">
    <property type="nucleotide sequence ID" value="NZ_CACSAS010000001.1"/>
</dbReference>
<evidence type="ECO:0000256" key="9">
    <source>
        <dbReference type="ARBA" id="ARBA00022840"/>
    </source>
</evidence>
<protein>
    <recommendedName>
        <fullName evidence="3">histidine kinase</fullName>
        <ecNumber evidence="3">2.7.13.3</ecNumber>
    </recommendedName>
</protein>
<dbReference type="PANTHER" id="PTHR44936">
    <property type="entry name" value="SENSOR PROTEIN CREC"/>
    <property type="match status" value="1"/>
</dbReference>
<dbReference type="InterPro" id="IPR004358">
    <property type="entry name" value="Sig_transdc_His_kin-like_C"/>
</dbReference>
<dbReference type="SMART" id="SM00387">
    <property type="entry name" value="HATPase_c"/>
    <property type="match status" value="1"/>
</dbReference>
<evidence type="ECO:0000256" key="8">
    <source>
        <dbReference type="ARBA" id="ARBA00022777"/>
    </source>
</evidence>
<evidence type="ECO:0000256" key="2">
    <source>
        <dbReference type="ARBA" id="ARBA00004651"/>
    </source>
</evidence>
<keyword evidence="5" id="KW-0597">Phosphoprotein</keyword>
<evidence type="ECO:0000259" key="11">
    <source>
        <dbReference type="PROSITE" id="PS50109"/>
    </source>
</evidence>
<dbReference type="AlphaFoldDB" id="A0A5S9N8A7"/>
<dbReference type="PROSITE" id="PS50885">
    <property type="entry name" value="HAMP"/>
    <property type="match status" value="1"/>
</dbReference>
<keyword evidence="14" id="KW-1185">Reference proteome</keyword>
<dbReference type="InterPro" id="IPR005467">
    <property type="entry name" value="His_kinase_dom"/>
</dbReference>
<gene>
    <name evidence="13" type="primary">rcsC_1</name>
    <name evidence="13" type="ORF">STARVERO_00170</name>
</gene>
<accession>A0A5S9N8A7</accession>
<evidence type="ECO:0000256" key="3">
    <source>
        <dbReference type="ARBA" id="ARBA00012438"/>
    </source>
</evidence>
<keyword evidence="10" id="KW-0472">Membrane</keyword>
<evidence type="ECO:0000256" key="6">
    <source>
        <dbReference type="ARBA" id="ARBA00022679"/>
    </source>
</evidence>
<dbReference type="InterPro" id="IPR036890">
    <property type="entry name" value="HATPase_C_sf"/>
</dbReference>
<dbReference type="SUPFAM" id="SSF47384">
    <property type="entry name" value="Homodimeric domain of signal transducing histidine kinase"/>
    <property type="match status" value="1"/>
</dbReference>
<evidence type="ECO:0000256" key="1">
    <source>
        <dbReference type="ARBA" id="ARBA00000085"/>
    </source>
</evidence>
<dbReference type="GO" id="GO:0000155">
    <property type="term" value="F:phosphorelay sensor kinase activity"/>
    <property type="evidence" value="ECO:0007669"/>
    <property type="project" value="InterPro"/>
</dbReference>
<feature type="transmembrane region" description="Helical" evidence="10">
    <location>
        <begin position="137"/>
        <end position="158"/>
    </location>
</feature>
<dbReference type="Proteomes" id="UP000433050">
    <property type="component" value="Unassembled WGS sequence"/>
</dbReference>
<dbReference type="PROSITE" id="PS50109">
    <property type="entry name" value="HIS_KIN"/>
    <property type="match status" value="1"/>
</dbReference>
<evidence type="ECO:0000313" key="14">
    <source>
        <dbReference type="Proteomes" id="UP000433050"/>
    </source>
</evidence>
<keyword evidence="9" id="KW-0067">ATP-binding</keyword>